<dbReference type="CDD" id="cd06530">
    <property type="entry name" value="S26_SPase_I"/>
    <property type="match status" value="1"/>
</dbReference>
<organism evidence="15 16">
    <name type="scientific">Bacillus nakamurai</name>
    <dbReference type="NCBI Taxonomy" id="1793963"/>
    <lineage>
        <taxon>Bacteria</taxon>
        <taxon>Bacillati</taxon>
        <taxon>Bacillota</taxon>
        <taxon>Bacilli</taxon>
        <taxon>Bacillales</taxon>
        <taxon>Bacillaceae</taxon>
        <taxon>Bacillus</taxon>
    </lineage>
</organism>
<dbReference type="GO" id="GO:0009003">
    <property type="term" value="F:signal peptidase activity"/>
    <property type="evidence" value="ECO:0007669"/>
    <property type="project" value="UniProtKB-EC"/>
</dbReference>
<keyword evidence="16" id="KW-1185">Reference proteome</keyword>
<dbReference type="InterPro" id="IPR036286">
    <property type="entry name" value="LexA/Signal_pep-like_sf"/>
</dbReference>
<dbReference type="SUPFAM" id="SSF51306">
    <property type="entry name" value="LexA/Signal peptidase"/>
    <property type="match status" value="1"/>
</dbReference>
<dbReference type="AlphaFoldDB" id="A0A150F783"/>
<comment type="catalytic activity">
    <reaction evidence="1 12">
        <text>Cleavage of hydrophobic, N-terminal signal or leader sequences from secreted and periplasmic proteins.</text>
        <dbReference type="EC" id="3.4.21.89"/>
    </reaction>
</comment>
<dbReference type="STRING" id="1793963.AXI58_15860"/>
<comment type="caution">
    <text evidence="15">The sequence shown here is derived from an EMBL/GenBank/DDBJ whole genome shotgun (WGS) entry which is preliminary data.</text>
</comment>
<dbReference type="PROSITE" id="PS00761">
    <property type="entry name" value="SPASE_I_3"/>
    <property type="match status" value="1"/>
</dbReference>
<sequence>MKKRFWFIAGVLIVVLAIQLKNAIFIDYKVEGISMNPTFKQGNELMVNKFSHRYKTIRRFDIVLFKGPHHKVLIKRVIGLPGESIAYRDDQLYVNGKRVAEPFLKPLKSSLSSGSHVTGDYTLKETTGRKKIPKGQYFVVGDNRIYSFDSRHFGPIKDKNIVGVINESDAK</sequence>
<keyword evidence="9" id="KW-1133">Transmembrane helix</keyword>
<keyword evidence="5" id="KW-1003">Cell membrane</keyword>
<evidence type="ECO:0000256" key="4">
    <source>
        <dbReference type="ARBA" id="ARBA00013208"/>
    </source>
</evidence>
<evidence type="ECO:0000256" key="9">
    <source>
        <dbReference type="ARBA" id="ARBA00022989"/>
    </source>
</evidence>
<evidence type="ECO:0000256" key="11">
    <source>
        <dbReference type="PIRSR" id="PIRSR600223-1"/>
    </source>
</evidence>
<evidence type="ECO:0000256" key="6">
    <source>
        <dbReference type="ARBA" id="ARBA00022670"/>
    </source>
</evidence>
<dbReference type="EC" id="3.4.21.89" evidence="4 12"/>
<evidence type="ECO:0000259" key="14">
    <source>
        <dbReference type="Pfam" id="PF10502"/>
    </source>
</evidence>
<protein>
    <recommendedName>
        <fullName evidence="4 12">Signal peptidase I</fullName>
        <ecNumber evidence="4 12">3.4.21.89</ecNumber>
    </recommendedName>
</protein>
<dbReference type="NCBIfam" id="TIGR02227">
    <property type="entry name" value="sigpep_I_bact"/>
    <property type="match status" value="1"/>
</dbReference>
<dbReference type="InterPro" id="IPR000223">
    <property type="entry name" value="Pept_S26A_signal_pept_1"/>
</dbReference>
<feature type="domain" description="Peptidase S26" evidence="14">
    <location>
        <begin position="6"/>
        <end position="165"/>
    </location>
</feature>
<dbReference type="GO" id="GO:0005886">
    <property type="term" value="C:plasma membrane"/>
    <property type="evidence" value="ECO:0007669"/>
    <property type="project" value="UniProtKB-SubCell"/>
</dbReference>
<keyword evidence="10" id="KW-0472">Membrane</keyword>
<keyword evidence="7" id="KW-0812">Transmembrane</keyword>
<accession>A0A150F783</accession>
<dbReference type="RefSeq" id="WP_061521747.1">
    <property type="nucleotide sequence ID" value="NZ_JANBMN010000050.1"/>
</dbReference>
<name>A0A150F783_9BACI</name>
<dbReference type="PROSITE" id="PS00760">
    <property type="entry name" value="SPASE_I_2"/>
    <property type="match status" value="1"/>
</dbReference>
<dbReference type="PANTHER" id="PTHR43390:SF1">
    <property type="entry name" value="CHLOROPLAST PROCESSING PEPTIDASE"/>
    <property type="match status" value="1"/>
</dbReference>
<comment type="subcellular location">
    <subcellularLocation>
        <location evidence="2">Cell membrane</location>
        <topology evidence="2">Single-pass type II membrane protein</topology>
    </subcellularLocation>
    <subcellularLocation>
        <location evidence="13">Membrane</location>
        <topology evidence="13">Single-pass type II membrane protein</topology>
    </subcellularLocation>
</comment>
<dbReference type="GO" id="GO:0006465">
    <property type="term" value="P:signal peptide processing"/>
    <property type="evidence" value="ECO:0007669"/>
    <property type="project" value="InterPro"/>
</dbReference>
<evidence type="ECO:0000256" key="1">
    <source>
        <dbReference type="ARBA" id="ARBA00000677"/>
    </source>
</evidence>
<dbReference type="InterPro" id="IPR019757">
    <property type="entry name" value="Pept_S26A_signal_pept_1_Lys-AS"/>
</dbReference>
<evidence type="ECO:0000256" key="12">
    <source>
        <dbReference type="RuleBase" id="RU003993"/>
    </source>
</evidence>
<dbReference type="PRINTS" id="PR00727">
    <property type="entry name" value="LEADERPTASE"/>
</dbReference>
<evidence type="ECO:0000256" key="8">
    <source>
        <dbReference type="ARBA" id="ARBA00022801"/>
    </source>
</evidence>
<dbReference type="GO" id="GO:0004252">
    <property type="term" value="F:serine-type endopeptidase activity"/>
    <property type="evidence" value="ECO:0007669"/>
    <property type="project" value="InterPro"/>
</dbReference>
<dbReference type="PROSITE" id="PS00501">
    <property type="entry name" value="SPASE_I_1"/>
    <property type="match status" value="1"/>
</dbReference>
<reference evidence="16" key="1">
    <citation type="submission" date="2016-02" db="EMBL/GenBank/DDBJ databases">
        <authorList>
            <person name="Dunlap C."/>
        </authorList>
    </citation>
    <scope>NUCLEOTIDE SEQUENCE [LARGE SCALE GENOMIC DNA]</scope>
    <source>
        <strain evidence="16">NRRL B-41092</strain>
    </source>
</reference>
<feature type="active site" evidence="11">
    <location>
        <position position="34"/>
    </location>
</feature>
<dbReference type="PANTHER" id="PTHR43390">
    <property type="entry name" value="SIGNAL PEPTIDASE I"/>
    <property type="match status" value="1"/>
</dbReference>
<keyword evidence="8 12" id="KW-0378">Hydrolase</keyword>
<dbReference type="InterPro" id="IPR019533">
    <property type="entry name" value="Peptidase_S26"/>
</dbReference>
<proteinExistence type="inferred from homology"/>
<gene>
    <name evidence="15" type="ORF">AXI58_15860</name>
</gene>
<evidence type="ECO:0000256" key="7">
    <source>
        <dbReference type="ARBA" id="ARBA00022692"/>
    </source>
</evidence>
<feature type="active site" evidence="11">
    <location>
        <position position="75"/>
    </location>
</feature>
<evidence type="ECO:0000256" key="10">
    <source>
        <dbReference type="ARBA" id="ARBA00023136"/>
    </source>
</evidence>
<dbReference type="Pfam" id="PF10502">
    <property type="entry name" value="Peptidase_S26"/>
    <property type="match status" value="1"/>
</dbReference>
<evidence type="ECO:0000313" key="16">
    <source>
        <dbReference type="Proteomes" id="UP000075430"/>
    </source>
</evidence>
<dbReference type="Gene3D" id="2.10.109.10">
    <property type="entry name" value="Umud Fragment, subunit A"/>
    <property type="match status" value="1"/>
</dbReference>
<dbReference type="Proteomes" id="UP000075430">
    <property type="component" value="Unassembled WGS sequence"/>
</dbReference>
<evidence type="ECO:0000256" key="3">
    <source>
        <dbReference type="ARBA" id="ARBA00009370"/>
    </source>
</evidence>
<dbReference type="InterPro" id="IPR019756">
    <property type="entry name" value="Pept_S26A_signal_pept_1_Ser-AS"/>
</dbReference>
<evidence type="ECO:0000256" key="2">
    <source>
        <dbReference type="ARBA" id="ARBA00004401"/>
    </source>
</evidence>
<evidence type="ECO:0000256" key="5">
    <source>
        <dbReference type="ARBA" id="ARBA00022475"/>
    </source>
</evidence>
<dbReference type="EMBL" id="LSBA01000016">
    <property type="protein sequence ID" value="KXZ18826.1"/>
    <property type="molecule type" value="Genomic_DNA"/>
</dbReference>
<evidence type="ECO:0000313" key="15">
    <source>
        <dbReference type="EMBL" id="KXZ18826.1"/>
    </source>
</evidence>
<dbReference type="FunFam" id="2.10.109.10:FF:000008">
    <property type="entry name" value="Signal peptidase I"/>
    <property type="match status" value="1"/>
</dbReference>
<dbReference type="OrthoDB" id="9802919at2"/>
<comment type="similarity">
    <text evidence="3 13">Belongs to the peptidase S26 family.</text>
</comment>
<dbReference type="InterPro" id="IPR019758">
    <property type="entry name" value="Pept_S26A_signal_pept_1_CS"/>
</dbReference>
<keyword evidence="6 12" id="KW-0645">Protease</keyword>
<evidence type="ECO:0000256" key="13">
    <source>
        <dbReference type="RuleBase" id="RU362042"/>
    </source>
</evidence>